<dbReference type="FunFam" id="1.10.1760.20:FF:000004">
    <property type="entry name" value="Riboflavin transporter"/>
    <property type="match status" value="1"/>
</dbReference>
<comment type="function">
    <text evidence="8">Probably a riboflavin-binding protein that interacts with the energy-coupling factor (ECF) ABC-transporter complex.</text>
</comment>
<evidence type="ECO:0000313" key="11">
    <source>
        <dbReference type="Proteomes" id="UP000000586"/>
    </source>
</evidence>
<dbReference type="PATRIC" id="fig|171101.6.peg.476"/>
<feature type="transmembrane region" description="Helical" evidence="9">
    <location>
        <begin position="82"/>
        <end position="103"/>
    </location>
</feature>
<feature type="transmembrane region" description="Helical" evidence="9">
    <location>
        <begin position="112"/>
        <end position="136"/>
    </location>
</feature>
<dbReference type="InterPro" id="IPR025720">
    <property type="entry name" value="RibU"/>
</dbReference>
<dbReference type="EMBL" id="AE007317">
    <property type="protein sequence ID" value="AAK99237.1"/>
    <property type="molecule type" value="Genomic_DNA"/>
</dbReference>
<dbReference type="InterPro" id="IPR024529">
    <property type="entry name" value="ECF_trnsprt_substrate-spec"/>
</dbReference>
<organism evidence="10 11">
    <name type="scientific">Streptococcus pneumoniae (strain ATCC BAA-255 / R6)</name>
    <dbReference type="NCBI Taxonomy" id="171101"/>
    <lineage>
        <taxon>Bacteria</taxon>
        <taxon>Bacillati</taxon>
        <taxon>Bacillota</taxon>
        <taxon>Bacilli</taxon>
        <taxon>Lactobacillales</taxon>
        <taxon>Streptococcaceae</taxon>
        <taxon>Streptococcus</taxon>
    </lineage>
</organism>
<evidence type="ECO:0000313" key="10">
    <source>
        <dbReference type="EMBL" id="AAK99237.1"/>
    </source>
</evidence>
<evidence type="ECO:0000256" key="3">
    <source>
        <dbReference type="ARBA" id="ARBA00022448"/>
    </source>
</evidence>
<dbReference type="Proteomes" id="UP000000586">
    <property type="component" value="Chromosome"/>
</dbReference>
<keyword evidence="4 8" id="KW-1003">Cell membrane</keyword>
<dbReference type="GO" id="GO:0032217">
    <property type="term" value="F:riboflavin transmembrane transporter activity"/>
    <property type="evidence" value="ECO:0000318"/>
    <property type="project" value="GO_Central"/>
</dbReference>
<dbReference type="STRING" id="171101.spr0433"/>
<feature type="transmembrane region" description="Helical" evidence="9">
    <location>
        <begin position="12"/>
        <end position="33"/>
    </location>
</feature>
<evidence type="ECO:0000256" key="6">
    <source>
        <dbReference type="ARBA" id="ARBA00022989"/>
    </source>
</evidence>
<protein>
    <recommendedName>
        <fullName evidence="8">Riboflavin transporter</fullName>
    </recommendedName>
</protein>
<dbReference type="GO" id="GO:0032218">
    <property type="term" value="P:riboflavin transport"/>
    <property type="evidence" value="ECO:0000318"/>
    <property type="project" value="GO_Central"/>
</dbReference>
<keyword evidence="11" id="KW-1185">Reference proteome</keyword>
<dbReference type="GO" id="GO:0005886">
    <property type="term" value="C:plasma membrane"/>
    <property type="evidence" value="ECO:0000318"/>
    <property type="project" value="GO_Central"/>
</dbReference>
<comment type="similarity">
    <text evidence="2 8">Belongs to the prokaryotic riboflavin transporter (P-RFT) (TC 2.A.87) family.</text>
</comment>
<accession>Q8DQY2</accession>
<dbReference type="Gene3D" id="1.10.1760.20">
    <property type="match status" value="1"/>
</dbReference>
<evidence type="ECO:0000256" key="4">
    <source>
        <dbReference type="ARBA" id="ARBA00022475"/>
    </source>
</evidence>
<dbReference type="Pfam" id="PF12822">
    <property type="entry name" value="ECF_trnsprt"/>
    <property type="match status" value="1"/>
</dbReference>
<evidence type="ECO:0000256" key="5">
    <source>
        <dbReference type="ARBA" id="ARBA00022692"/>
    </source>
</evidence>
<evidence type="ECO:0000256" key="9">
    <source>
        <dbReference type="SAM" id="Phobius"/>
    </source>
</evidence>
<proteinExistence type="inferred from homology"/>
<keyword evidence="3 8" id="KW-0813">Transport</keyword>
<evidence type="ECO:0000256" key="8">
    <source>
        <dbReference type="PIRNR" id="PIRNR037778"/>
    </source>
</evidence>
<evidence type="ECO:0000256" key="7">
    <source>
        <dbReference type="ARBA" id="ARBA00023136"/>
    </source>
</evidence>
<dbReference type="PANTHER" id="PTHR38438">
    <property type="entry name" value="RIBOFLAVIN TRANSPORTER RIBU"/>
    <property type="match status" value="1"/>
</dbReference>
<feature type="transmembrane region" description="Helical" evidence="9">
    <location>
        <begin position="156"/>
        <end position="183"/>
    </location>
</feature>
<dbReference type="eggNOG" id="COG3601">
    <property type="taxonomic scope" value="Bacteria"/>
</dbReference>
<dbReference type="AlphaFoldDB" id="Q8DQY2"/>
<evidence type="ECO:0000256" key="2">
    <source>
        <dbReference type="ARBA" id="ARBA00005540"/>
    </source>
</evidence>
<feature type="transmembrane region" description="Helical" evidence="9">
    <location>
        <begin position="45"/>
        <end position="70"/>
    </location>
</feature>
<keyword evidence="5 9" id="KW-0812">Transmembrane</keyword>
<evidence type="ECO:0000256" key="1">
    <source>
        <dbReference type="ARBA" id="ARBA00004651"/>
    </source>
</evidence>
<dbReference type="PIR" id="A97926">
    <property type="entry name" value="A97926"/>
</dbReference>
<name>Q8DQY2_STRR6</name>
<comment type="subcellular location">
    <subcellularLocation>
        <location evidence="1">Cell membrane</location>
        <topology evidence="1">Multi-pass membrane protein</topology>
    </subcellularLocation>
</comment>
<keyword evidence="7 8" id="KW-0472">Membrane</keyword>
<keyword evidence="6 9" id="KW-1133">Transmembrane helix</keyword>
<dbReference type="HOGENOM" id="CLU_086673_2_1_9"/>
<dbReference type="PANTHER" id="PTHR38438:SF1">
    <property type="entry name" value="RIBOFLAVIN TRANSPORTER RIBU"/>
    <property type="match status" value="1"/>
</dbReference>
<dbReference type="PIRSF" id="PIRSF037778">
    <property type="entry name" value="UCP037778_transp_RibU"/>
    <property type="match status" value="1"/>
</dbReference>
<sequence length="192" mass="21407">MEEPVMTNTRRLSTIAILSAISFVLMYFDFPLLPAASFLKIEFSILPVLVGLVVMDLPAALGVLLLRSLLKLLLNSQGVNTYIGLPMNIVALGVFVIVFALIWKKERTTLRFLLGSLAGTVGLTLAMLVLNYVYAVPLYAKFANFDIGKILGLSNYLMTMVLPFNLIEGVIFSVSFWLLYVLLKPTLKHYER</sequence>
<reference evidence="10 11" key="1">
    <citation type="journal article" date="2001" name="J. Bacteriol.">
        <title>Genome of the bacterium Streptococcus pneumoniae strain R6.</title>
        <authorList>
            <person name="Hoskins J.A."/>
            <person name="Alborn W.Jr."/>
            <person name="Arnold J."/>
            <person name="Blaszczak L."/>
            <person name="Burgett S."/>
            <person name="DeHoff B.S."/>
            <person name="Estrem S."/>
            <person name="Fritz L."/>
            <person name="Fu D.-J."/>
            <person name="Fuller W."/>
            <person name="Geringer C."/>
            <person name="Gilmour R."/>
            <person name="Glass J.S."/>
            <person name="Khoja H."/>
            <person name="Kraft A."/>
            <person name="LaGace R."/>
            <person name="LeBlanc D.J."/>
            <person name="Lee L.N."/>
            <person name="Lefkowitz E.J."/>
            <person name="Lu J."/>
            <person name="Matsushima P."/>
            <person name="McAhren S."/>
            <person name="McHenney M."/>
            <person name="McLeaster K."/>
            <person name="Mundy C."/>
            <person name="Nicas T.I."/>
            <person name="Norris F.H."/>
            <person name="O'Gara M."/>
            <person name="Peery R."/>
            <person name="Robertson G.T."/>
            <person name="Rockey P."/>
            <person name="Sun P.-M."/>
            <person name="Winkler M.E."/>
            <person name="Yang Y."/>
            <person name="Young-Bellido M."/>
            <person name="Zhao G."/>
            <person name="Zook C."/>
            <person name="Baltz R.H."/>
            <person name="Jaskunas S.Richard."/>
            <person name="Rosteck P.R.Jr."/>
            <person name="Skatrud P.L."/>
            <person name="Glass J.I."/>
        </authorList>
    </citation>
    <scope>NUCLEOTIDE SEQUENCE [LARGE SCALE GENOMIC DNA]</scope>
    <source>
        <strain evidence="11">ATCC BAA-255 / R6</strain>
    </source>
</reference>
<gene>
    <name evidence="10" type="ordered locus">spr0433</name>
</gene>
<dbReference type="KEGG" id="spr:spr0433"/>